<dbReference type="PANTHER" id="PTHR12247">
    <property type="entry name" value="POLYCOMB GROUP PROTEIN"/>
    <property type="match status" value="1"/>
</dbReference>
<dbReference type="SMART" id="SM00454">
    <property type="entry name" value="SAM"/>
    <property type="match status" value="1"/>
</dbReference>
<dbReference type="Proteomes" id="UP000078046">
    <property type="component" value="Unassembled WGS sequence"/>
</dbReference>
<dbReference type="GO" id="GO:0003682">
    <property type="term" value="F:chromatin binding"/>
    <property type="evidence" value="ECO:0007669"/>
    <property type="project" value="TreeGrafter"/>
</dbReference>
<evidence type="ECO:0000313" key="3">
    <source>
        <dbReference type="EMBL" id="OAF66167.1"/>
    </source>
</evidence>
<evidence type="ECO:0000259" key="2">
    <source>
        <dbReference type="PROSITE" id="PS50105"/>
    </source>
</evidence>
<dbReference type="GO" id="GO:0042393">
    <property type="term" value="F:histone binding"/>
    <property type="evidence" value="ECO:0007669"/>
    <property type="project" value="TreeGrafter"/>
</dbReference>
<dbReference type="InterPro" id="IPR001660">
    <property type="entry name" value="SAM"/>
</dbReference>
<dbReference type="PROSITE" id="PS50105">
    <property type="entry name" value="SAM_DOMAIN"/>
    <property type="match status" value="1"/>
</dbReference>
<comment type="caution">
    <text evidence="3">The sequence shown here is derived from an EMBL/GenBank/DDBJ whole genome shotgun (WGS) entry which is preliminary data.</text>
</comment>
<dbReference type="PANTHER" id="PTHR12247:SF131">
    <property type="entry name" value="LD05287P"/>
    <property type="match status" value="1"/>
</dbReference>
<evidence type="ECO:0000256" key="1">
    <source>
        <dbReference type="SAM" id="MobiDB-lite"/>
    </source>
</evidence>
<dbReference type="CDD" id="cd09509">
    <property type="entry name" value="SAM_Polycomb"/>
    <property type="match status" value="1"/>
</dbReference>
<accession>A0A177AVX3</accession>
<dbReference type="GO" id="GO:0045892">
    <property type="term" value="P:negative regulation of DNA-templated transcription"/>
    <property type="evidence" value="ECO:0007669"/>
    <property type="project" value="TreeGrafter"/>
</dbReference>
<organism evidence="3 4">
    <name type="scientific">Intoshia linei</name>
    <dbReference type="NCBI Taxonomy" id="1819745"/>
    <lineage>
        <taxon>Eukaryota</taxon>
        <taxon>Metazoa</taxon>
        <taxon>Spiralia</taxon>
        <taxon>Lophotrochozoa</taxon>
        <taxon>Mesozoa</taxon>
        <taxon>Orthonectida</taxon>
        <taxon>Rhopaluridae</taxon>
        <taxon>Intoshia</taxon>
    </lineage>
</organism>
<dbReference type="InterPro" id="IPR013761">
    <property type="entry name" value="SAM/pointed_sf"/>
</dbReference>
<feature type="region of interest" description="Disordered" evidence="1">
    <location>
        <begin position="1"/>
        <end position="23"/>
    </location>
</feature>
<dbReference type="AlphaFoldDB" id="A0A177AVX3"/>
<name>A0A177AVX3_9BILA</name>
<dbReference type="GO" id="GO:0005634">
    <property type="term" value="C:nucleus"/>
    <property type="evidence" value="ECO:0007669"/>
    <property type="project" value="TreeGrafter"/>
</dbReference>
<evidence type="ECO:0000313" key="4">
    <source>
        <dbReference type="Proteomes" id="UP000078046"/>
    </source>
</evidence>
<feature type="compositionally biased region" description="Basic and acidic residues" evidence="1">
    <location>
        <begin position="1"/>
        <end position="20"/>
    </location>
</feature>
<dbReference type="Gene3D" id="1.10.150.50">
    <property type="entry name" value="Transcription Factor, Ets-1"/>
    <property type="match status" value="1"/>
</dbReference>
<dbReference type="Pfam" id="PF07647">
    <property type="entry name" value="SAM_2"/>
    <property type="match status" value="1"/>
</dbReference>
<dbReference type="SUPFAM" id="SSF47769">
    <property type="entry name" value="SAM/Pointed domain"/>
    <property type="match status" value="1"/>
</dbReference>
<feature type="domain" description="SAM" evidence="2">
    <location>
        <begin position="593"/>
        <end position="657"/>
    </location>
</feature>
<dbReference type="OrthoDB" id="2390104at2759"/>
<keyword evidence="4" id="KW-1185">Reference proteome</keyword>
<protein>
    <recommendedName>
        <fullName evidence="2">SAM domain-containing protein</fullName>
    </recommendedName>
</protein>
<proteinExistence type="predicted"/>
<sequence length="658" mass="74085">MEFVKIDPKNDDDEKMKLSTENESQENIVKFDVTLPKDDLDPLHGTASTVSQLSTINKVFGVGINKINNKTENGTKSDTIINNTVKNLEYEVPNNETRVELNETEPGVIDCPRNRKLMDLLFSQMEKPPINEPKNVAETSTSDPPVTSYFSHFSNKMTSHAENLDQIRPDTVDKPKVKRRRGRVTKRNHFDSGAFSKGRKVYRSIMPKTSLNDSISATDNSSPITPMESVDKNQASIPLISNLSNYQNQLNAVNNVMFNQGVNAMYQGVNPNVVMNNLSYPCLPIFQQYNQHLNQNLNNLPYTFLPQMYNPMCYNVNQASLNQPNFFSGVPIPNLQSNFNYMNPACSFDSNTQNFNSNIYLAESFNSTINTPIDNASSKGISNVNMAAVNVVNSTAVSDVPFSFDGINQNNPLPSQSNQNFTAIQPNVQTNDFKFEHILPKKNILTVSPNKIITDEQNIKEKDHEINMSKKFKYKMNFSNTSDKLNSFTDANETNDSTLNKSSDNEFKRQAIVKPRVIRHVIDGFVIEESSFPFSMDDTTFDVDTIGKFSELLNIKCKSIDKILPIKKSPKLKDVNIKKLKKPAKPKKPPINWTINNVCDFVKNLSGCSQYVDKFLEEEIDGNSLLLLTQDHLVNGMNIKLGPALKIIKSIGILKKSI</sequence>
<dbReference type="EMBL" id="LWCA01001014">
    <property type="protein sequence ID" value="OAF66167.1"/>
    <property type="molecule type" value="Genomic_DNA"/>
</dbReference>
<dbReference type="InterPro" id="IPR050548">
    <property type="entry name" value="PcG_chromatin_remod_factors"/>
</dbReference>
<reference evidence="3 4" key="1">
    <citation type="submission" date="2016-04" db="EMBL/GenBank/DDBJ databases">
        <title>The genome of Intoshia linei affirms orthonectids as highly simplified spiralians.</title>
        <authorList>
            <person name="Mikhailov K.V."/>
            <person name="Slusarev G.S."/>
            <person name="Nikitin M.A."/>
            <person name="Logacheva M.D."/>
            <person name="Penin A."/>
            <person name="Aleoshin V."/>
            <person name="Panchin Y.V."/>
        </authorList>
    </citation>
    <scope>NUCLEOTIDE SEQUENCE [LARGE SCALE GENOMIC DNA]</scope>
    <source>
        <strain evidence="3">Intl2013</strain>
        <tissue evidence="3">Whole animal</tissue>
    </source>
</reference>
<gene>
    <name evidence="3" type="ORF">A3Q56_06113</name>
</gene>